<feature type="chain" id="PRO_5026207838" evidence="5">
    <location>
        <begin position="37"/>
        <end position="1691"/>
    </location>
</feature>
<proteinExistence type="predicted"/>
<feature type="transmembrane region" description="Helical" evidence="4">
    <location>
        <begin position="1650"/>
        <end position="1669"/>
    </location>
</feature>
<dbReference type="SUPFAM" id="SSF50985">
    <property type="entry name" value="RCC1/BLIP-II"/>
    <property type="match status" value="3"/>
</dbReference>
<dbReference type="InterPro" id="IPR009091">
    <property type="entry name" value="RCC1/BLIP-II"/>
</dbReference>
<dbReference type="PANTHER" id="PTHR45982:SF1">
    <property type="entry name" value="REGULATOR OF CHROMOSOME CONDENSATION"/>
    <property type="match status" value="1"/>
</dbReference>
<evidence type="ECO:0000313" key="9">
    <source>
        <dbReference type="Proteomes" id="UP000502677"/>
    </source>
</evidence>
<keyword evidence="4" id="KW-1133">Transmembrane helix</keyword>
<dbReference type="InterPro" id="IPR013783">
    <property type="entry name" value="Ig-like_fold"/>
</dbReference>
<dbReference type="InterPro" id="IPR051553">
    <property type="entry name" value="Ran_GTPase-activating"/>
</dbReference>
<evidence type="ECO:0000259" key="6">
    <source>
        <dbReference type="Pfam" id="PF17802"/>
    </source>
</evidence>
<dbReference type="PROSITE" id="PS00626">
    <property type="entry name" value="RCC1_2"/>
    <property type="match status" value="2"/>
</dbReference>
<dbReference type="InterPro" id="IPR000408">
    <property type="entry name" value="Reg_chr_condens"/>
</dbReference>
<keyword evidence="4" id="KW-0812">Transmembrane</keyword>
<dbReference type="Gene3D" id="2.60.40.10">
    <property type="entry name" value="Immunoglobulins"/>
    <property type="match status" value="1"/>
</dbReference>
<dbReference type="GO" id="GO:0005085">
    <property type="term" value="F:guanyl-nucleotide exchange factor activity"/>
    <property type="evidence" value="ECO:0007669"/>
    <property type="project" value="TreeGrafter"/>
</dbReference>
<feature type="domain" description="RCC1-like" evidence="7">
    <location>
        <begin position="225"/>
        <end position="570"/>
    </location>
</feature>
<accession>A0A6G7XDI4</accession>
<sequence>MEQARRIARRKRLLASIVSAALVVGVVGAGSSAALAEAPNEAPVTQTENPTGETEPTDPGNTGGDENPGTGETANPDETPRPETPAPEVPSGEDPAAPTPENDQPLQVLSGETAEAAASPEANTIAPAAEPYATGTCPAISAQEYSFGKGNTYGISDAREGTVLGYNGVPTDLGTSNQHFAYFPLPTTTTTPTVKTDYAETLTYSKYVDGTTGTFGLSIDKNGTVGSWGGNKYGQLGRESAIGSQSVNARGTVDTLPTNESYVQVSAGGSHAIALSASGNVYAWGLNDKGQLGQGTTDSTAGANHYAARVKLPAGTKIMQISAGMEYSLAVDTKGQVWGWGRGADNSLANAGGPNPTIITGLPKAQFVTAGYHHSGAITADGDLYMWGLNANGQLGTNNTSVAIQKVAGPAGLKWKHASAGNASTWAVTTSGALYAWGYNGHFQLGISDGLDKKIPTDTGLTGIVQVSGNNYVGAAVSSDGAVRVAGKNARLQLGLTGGESIINKNWGYLSFGGTYKAKQVAVGINAIGAKGTGTASFAAVHQVDHAVGWGFGYQVGHGANSNVPTPNYLTITGSPTAVSPSPEGETTVIDTSGLITFGNPQTESQSISGWQYAKNTQVVTVGSTKYLRGDVPAHVAGSSPVYLKWNAGPNTSWQLKGCYKYTIALKTGSTPNPSPHDGTVDVTAGFYDPQEAPYAGSALADISIPALSGSPAPLTLVSGSAVTSLPLSGTAAGKVKLAVPNPAANNGANKWKYPTTATARVVTPTAGNLVVSRNTPAGDVQFVKDGVVDPDPDPDPDPEYTCDVEPEWVNKEKVSGNVLGYDSAARKDDYIKVPVPTSAGIVKVSLGATAPAKQFEADPNNRPFGTDSMLYVQRSSGAHALYLDKDGNVWGTGKNNLGQVGNGSTANVSTPVLVLGPGATGNAKTAKIKDIAAGADHSIALTENGEIYQWGSSASLGKVAIASATAISSPEKSTSPIKFTEIDAGTNFSAAIAGGNIISNQSSNGLVYVWGQNNKYQLGEGGTSGATMKAAPYPVQGSLAGKTVTQLSVGSEYIMAVVAGAPNDLLYMWGGNTAGVMPGTRAGAADAVRIGSPTLNNGVSGKIKQIEAGDKNAYAVTTTGALYAWGATGWGAALMTHVWPNTLNSDSLQTTPRIGNGTSGIKFTGVYSGHSIVYMTTESGDVYAAGNNRRPNGSVLYGDLGIDQSAWDTPEPNVPTKVPALSGKGVTDIQAGWTGTQYAYPVVGLAVIATTTDGLYGWGGNRAGEMGPAITSDTESVASPKPLNIGIGQKITSGTVYFGDPAQGIGFAKSIPVSVDQSNIVTENGKDYFVVQIPKHVVGQVEVHTDWGAVGKPKMIGCYNYMLSLKIWPFKYPEEAGGTVTVTAQVGAGEESLTGNARIDIFIPNLGTGATNELRLVAGQSLTGLTITGGIATTQVKLRDPFPNPTELNGDWKYPDDAIAWIPTKSPVSSLANDPTAQVVSNKAKDNPYSIPEVWFTPKDEGVDVYLWKTGESTTSRVVGMSGSKWQIYGNNTATSPNSPDKTKTVAGFDMEIPNPNTGNPEREKGWFTAKLKPGIYWLVETKAPAGFQLMATPLQFQVFSDGSMRVLIGQSGYTTVTSDWKPTAYNYDTLVVRDPGATPLPESGSAPWWWISVAGLLLLGVSVVLVVRRFFPGRLSLSLVAKPDPRHAA</sequence>
<dbReference type="InterPro" id="IPR041033">
    <property type="entry name" value="SpaA_PFL_dom_1"/>
</dbReference>
<dbReference type="RefSeq" id="WP_166289814.1">
    <property type="nucleotide sequence ID" value="NZ_CP049863.1"/>
</dbReference>
<dbReference type="GO" id="GO:0005737">
    <property type="term" value="C:cytoplasm"/>
    <property type="evidence" value="ECO:0007669"/>
    <property type="project" value="TreeGrafter"/>
</dbReference>
<dbReference type="PANTHER" id="PTHR45982">
    <property type="entry name" value="REGULATOR OF CHROMOSOME CONDENSATION"/>
    <property type="match status" value="1"/>
</dbReference>
<dbReference type="GO" id="GO:0005975">
    <property type="term" value="P:carbohydrate metabolic process"/>
    <property type="evidence" value="ECO:0007669"/>
    <property type="project" value="UniProtKB-ARBA"/>
</dbReference>
<dbReference type="Gene3D" id="2.130.10.30">
    <property type="entry name" value="Regulator of chromosome condensation 1/beta-lactamase-inhibitor protein II"/>
    <property type="match status" value="4"/>
</dbReference>
<reference evidence="8 9" key="1">
    <citation type="submission" date="2020-03" db="EMBL/GenBank/DDBJ databases">
        <title>Leucobacter sp. nov., isolated from beetles.</title>
        <authorList>
            <person name="Hyun D.-W."/>
            <person name="Bae J.-W."/>
        </authorList>
    </citation>
    <scope>NUCLEOTIDE SEQUENCE [LARGE SCALE GENOMIC DNA]</scope>
    <source>
        <strain evidence="8 9">HDW9C</strain>
    </source>
</reference>
<dbReference type="Proteomes" id="UP000502677">
    <property type="component" value="Chromosome"/>
</dbReference>
<dbReference type="KEGG" id="lvi:G7068_05095"/>
<dbReference type="PRINTS" id="PR00633">
    <property type="entry name" value="RCCNDNSATION"/>
</dbReference>
<evidence type="ECO:0000256" key="4">
    <source>
        <dbReference type="SAM" id="Phobius"/>
    </source>
</evidence>
<dbReference type="Pfam" id="PF00415">
    <property type="entry name" value="RCC1"/>
    <property type="match status" value="2"/>
</dbReference>
<dbReference type="InterPro" id="IPR058923">
    <property type="entry name" value="RCC1-like_dom"/>
</dbReference>
<organism evidence="8 9">
    <name type="scientific">Leucobacter viscericola</name>
    <dbReference type="NCBI Taxonomy" id="2714935"/>
    <lineage>
        <taxon>Bacteria</taxon>
        <taxon>Bacillati</taxon>
        <taxon>Actinomycetota</taxon>
        <taxon>Actinomycetes</taxon>
        <taxon>Micrococcales</taxon>
        <taxon>Microbacteriaceae</taxon>
        <taxon>Leucobacter</taxon>
    </lineage>
</organism>
<evidence type="ECO:0000256" key="5">
    <source>
        <dbReference type="SAM" id="SignalP"/>
    </source>
</evidence>
<keyword evidence="1" id="KW-0344">Guanine-nucleotide releasing factor</keyword>
<dbReference type="EMBL" id="CP049863">
    <property type="protein sequence ID" value="QIK62654.1"/>
    <property type="molecule type" value="Genomic_DNA"/>
</dbReference>
<feature type="region of interest" description="Disordered" evidence="3">
    <location>
        <begin position="34"/>
        <end position="105"/>
    </location>
</feature>
<evidence type="ECO:0000313" key="8">
    <source>
        <dbReference type="EMBL" id="QIK62654.1"/>
    </source>
</evidence>
<feature type="compositionally biased region" description="Polar residues" evidence="3">
    <location>
        <begin position="43"/>
        <end position="54"/>
    </location>
</feature>
<evidence type="ECO:0000256" key="3">
    <source>
        <dbReference type="SAM" id="MobiDB-lite"/>
    </source>
</evidence>
<keyword evidence="2" id="KW-0677">Repeat</keyword>
<name>A0A6G7XDI4_9MICO</name>
<feature type="signal peptide" evidence="5">
    <location>
        <begin position="1"/>
        <end position="36"/>
    </location>
</feature>
<dbReference type="PROSITE" id="PS50012">
    <property type="entry name" value="RCC1_3"/>
    <property type="match status" value="7"/>
</dbReference>
<keyword evidence="9" id="KW-1185">Reference proteome</keyword>
<evidence type="ECO:0000259" key="7">
    <source>
        <dbReference type="Pfam" id="PF25390"/>
    </source>
</evidence>
<gene>
    <name evidence="8" type="ORF">G7068_05095</name>
</gene>
<evidence type="ECO:0000256" key="2">
    <source>
        <dbReference type="ARBA" id="ARBA00022737"/>
    </source>
</evidence>
<evidence type="ECO:0000256" key="1">
    <source>
        <dbReference type="ARBA" id="ARBA00022658"/>
    </source>
</evidence>
<dbReference type="Pfam" id="PF25390">
    <property type="entry name" value="WD40_RLD"/>
    <property type="match status" value="1"/>
</dbReference>
<keyword evidence="5" id="KW-0732">Signal</keyword>
<feature type="domain" description="SpaA-like prealbumin fold" evidence="6">
    <location>
        <begin position="1565"/>
        <end position="1605"/>
    </location>
</feature>
<keyword evidence="4" id="KW-0472">Membrane</keyword>
<protein>
    <submittedName>
        <fullName evidence="8">Uncharacterized protein</fullName>
    </submittedName>
</protein>
<dbReference type="Pfam" id="PF17802">
    <property type="entry name" value="SpaA"/>
    <property type="match status" value="1"/>
</dbReference>